<evidence type="ECO:0000313" key="2">
    <source>
        <dbReference type="Proteomes" id="UP001055286"/>
    </source>
</evidence>
<keyword evidence="2" id="KW-1185">Reference proteome</keyword>
<evidence type="ECO:0000313" key="1">
    <source>
        <dbReference type="EMBL" id="GJD66206.1"/>
    </source>
</evidence>
<gene>
    <name evidence="1" type="ORF">MPEAHAMD_6403</name>
</gene>
<sequence>MRTFHLHRGWREPDGLITAHTTSGRTIRAASASDAVSAALSEGEFLLTDDANLAWLTNEDGALVWSLRLDDENTMPSA</sequence>
<reference evidence="1" key="2">
    <citation type="submission" date="2021-08" db="EMBL/GenBank/DDBJ databases">
        <authorList>
            <person name="Tani A."/>
            <person name="Ola A."/>
            <person name="Ogura Y."/>
            <person name="Katsura K."/>
            <person name="Hayashi T."/>
        </authorList>
    </citation>
    <scope>NUCLEOTIDE SEQUENCE</scope>
    <source>
        <strain evidence="1">JCM 32048</strain>
    </source>
</reference>
<dbReference type="EMBL" id="BPQJ01000058">
    <property type="protein sequence ID" value="GJD66206.1"/>
    <property type="molecule type" value="Genomic_DNA"/>
</dbReference>
<dbReference type="AlphaFoldDB" id="A0AA37M8L3"/>
<proteinExistence type="predicted"/>
<accession>A0AA37M8L3</accession>
<dbReference type="RefSeq" id="WP_099901422.1">
    <property type="nucleotide sequence ID" value="NZ_BPQJ01000058.1"/>
</dbReference>
<protein>
    <submittedName>
        <fullName evidence="1">Uncharacterized protein</fullName>
    </submittedName>
</protein>
<name>A0AA37M8L3_9HYPH</name>
<dbReference type="Proteomes" id="UP001055286">
    <property type="component" value="Unassembled WGS sequence"/>
</dbReference>
<reference evidence="1" key="1">
    <citation type="journal article" date="2016" name="Front. Microbiol.">
        <title>Genome Sequence of the Piezophilic, Mesophilic Sulfate-Reducing Bacterium Desulfovibrio indicus J2T.</title>
        <authorList>
            <person name="Cao J."/>
            <person name="Maignien L."/>
            <person name="Shao Z."/>
            <person name="Alain K."/>
            <person name="Jebbar M."/>
        </authorList>
    </citation>
    <scope>NUCLEOTIDE SEQUENCE</scope>
    <source>
        <strain evidence="1">JCM 32048</strain>
    </source>
</reference>
<comment type="caution">
    <text evidence="1">The sequence shown here is derived from an EMBL/GenBank/DDBJ whole genome shotgun (WGS) entry which is preliminary data.</text>
</comment>
<organism evidence="1 2">
    <name type="scientific">Methylobacterium frigidaeris</name>
    <dbReference type="NCBI Taxonomy" id="2038277"/>
    <lineage>
        <taxon>Bacteria</taxon>
        <taxon>Pseudomonadati</taxon>
        <taxon>Pseudomonadota</taxon>
        <taxon>Alphaproteobacteria</taxon>
        <taxon>Hyphomicrobiales</taxon>
        <taxon>Methylobacteriaceae</taxon>
        <taxon>Methylobacterium</taxon>
    </lineage>
</organism>